<keyword evidence="1" id="KW-0812">Transmembrane</keyword>
<dbReference type="OrthoDB" id="3787268at2"/>
<reference evidence="2 3" key="1">
    <citation type="submission" date="2016-10" db="EMBL/GenBank/DDBJ databases">
        <authorList>
            <person name="de Groot N.N."/>
        </authorList>
    </citation>
    <scope>NUCLEOTIDE SEQUENCE [LARGE SCALE GENOMIC DNA]</scope>
    <source>
        <strain evidence="2 3">CGMCC 1.11147</strain>
    </source>
</reference>
<evidence type="ECO:0000256" key="1">
    <source>
        <dbReference type="SAM" id="Phobius"/>
    </source>
</evidence>
<name>A0A1H0KFN5_9ACTN</name>
<feature type="transmembrane region" description="Helical" evidence="1">
    <location>
        <begin position="111"/>
        <end position="131"/>
    </location>
</feature>
<organism evidence="2 3">
    <name type="scientific">Nocardioides szechwanensis</name>
    <dbReference type="NCBI Taxonomy" id="1005944"/>
    <lineage>
        <taxon>Bacteria</taxon>
        <taxon>Bacillati</taxon>
        <taxon>Actinomycetota</taxon>
        <taxon>Actinomycetes</taxon>
        <taxon>Propionibacteriales</taxon>
        <taxon>Nocardioidaceae</taxon>
        <taxon>Nocardioides</taxon>
    </lineage>
</organism>
<protein>
    <submittedName>
        <fullName evidence="2">Uncharacterized protein</fullName>
    </submittedName>
</protein>
<sequence length="216" mass="23706">MSRRLKALLLIAIVAVMVNLPLVHSSWTAWRVDRSGVDVVAAVTDTGTVTDEAYLVEFRMPAEVDPDQQLWTAQVDQATYDDAVATEQVDVRVISDQPAAYRVEGEVTSSLGLVVTVFVDLLLLVAALLVWRFAGIRRGRPDLVLVAGEDVRRCRTGAVLEELEDGRHRVAGEVCAIEEGEIVLDLGDRRVRVHLDGHDNQVGYQQPAQVTGRLVG</sequence>
<gene>
    <name evidence="2" type="ORF">SAMN05192576_0018</name>
</gene>
<evidence type="ECO:0000313" key="3">
    <source>
        <dbReference type="Proteomes" id="UP000199004"/>
    </source>
</evidence>
<keyword evidence="1" id="KW-1133">Transmembrane helix</keyword>
<evidence type="ECO:0000313" key="2">
    <source>
        <dbReference type="EMBL" id="SDO54715.1"/>
    </source>
</evidence>
<dbReference type="STRING" id="1005944.SAMN05192576_0018"/>
<dbReference type="EMBL" id="FNIC01000010">
    <property type="protein sequence ID" value="SDO54715.1"/>
    <property type="molecule type" value="Genomic_DNA"/>
</dbReference>
<dbReference type="RefSeq" id="WP_091026766.1">
    <property type="nucleotide sequence ID" value="NZ_BKAE01000015.1"/>
</dbReference>
<dbReference type="Proteomes" id="UP000199004">
    <property type="component" value="Unassembled WGS sequence"/>
</dbReference>
<keyword evidence="1" id="KW-0472">Membrane</keyword>
<dbReference type="AlphaFoldDB" id="A0A1H0KFN5"/>
<accession>A0A1H0KFN5</accession>
<proteinExistence type="predicted"/>
<keyword evidence="3" id="KW-1185">Reference proteome</keyword>